<evidence type="ECO:0000313" key="1">
    <source>
        <dbReference type="EMBL" id="CUX66630.1"/>
    </source>
</evidence>
<organism evidence="1 2">
    <name type="scientific">Agrobacterium genomosp. 13 str. CFBP 6927</name>
    <dbReference type="NCBI Taxonomy" id="1183428"/>
    <lineage>
        <taxon>Bacteria</taxon>
        <taxon>Pseudomonadati</taxon>
        <taxon>Pseudomonadota</taxon>
        <taxon>Alphaproteobacteria</taxon>
        <taxon>Hyphomicrobiales</taxon>
        <taxon>Rhizobiaceae</taxon>
        <taxon>Rhizobium/Agrobacterium group</taxon>
        <taxon>Agrobacterium</taxon>
        <taxon>Agrobacterium tumefaciens complex</taxon>
    </lineage>
</organism>
<dbReference type="RefSeq" id="WP_080838877.1">
    <property type="nucleotide sequence ID" value="NZ_LT009757.1"/>
</dbReference>
<keyword evidence="2" id="KW-1185">Reference proteome</keyword>
<dbReference type="EMBL" id="FBWH01000048">
    <property type="protein sequence ID" value="CUX66630.1"/>
    <property type="molecule type" value="Genomic_DNA"/>
</dbReference>
<evidence type="ECO:0000313" key="2">
    <source>
        <dbReference type="Proteomes" id="UP000191812"/>
    </source>
</evidence>
<gene>
    <name evidence="1" type="ORF">AGR13a_Lc90459</name>
</gene>
<reference evidence="1 2" key="1">
    <citation type="submission" date="2016-01" db="EMBL/GenBank/DDBJ databases">
        <authorList>
            <person name="Regsiter A."/>
            <person name="william w."/>
        </authorList>
    </citation>
    <scope>NUCLEOTIDE SEQUENCE [LARGE SCALE GENOMIC DNA]</scope>
    <source>
        <strain evidence="1 2">CFBP 6927</strain>
    </source>
</reference>
<proteinExistence type="predicted"/>
<accession>A0ABM9VNX5</accession>
<comment type="caution">
    <text evidence="1">The sequence shown here is derived from an EMBL/GenBank/DDBJ whole genome shotgun (WGS) entry which is preliminary data.</text>
</comment>
<sequence>MNSLPIRDYLADCMATAGLSQDDLQGPSGSPERLIRLVLEGTAKMPLEKVSDVAALLKCDDRALFRVALTQFYSAGTVALLERMLGPQERSAGEDAWVSFVRSVAPDDVQPPDSFARNMLRSLLNRTK</sequence>
<protein>
    <submittedName>
        <fullName evidence="1">Uncharacterized protein</fullName>
    </submittedName>
</protein>
<name>A0ABM9VNX5_9HYPH</name>
<dbReference type="Proteomes" id="UP000191812">
    <property type="component" value="Unassembled WGS sequence"/>
</dbReference>